<keyword evidence="1" id="KW-1133">Transmembrane helix</keyword>
<comment type="caution">
    <text evidence="2">The sequence shown here is derived from an EMBL/GenBank/DDBJ whole genome shotgun (WGS) entry which is preliminary data.</text>
</comment>
<evidence type="ECO:0000313" key="2">
    <source>
        <dbReference type="EMBL" id="ROR66420.1"/>
    </source>
</evidence>
<evidence type="ECO:0000256" key="1">
    <source>
        <dbReference type="SAM" id="Phobius"/>
    </source>
</evidence>
<accession>A0A3N2ATX6</accession>
<keyword evidence="2" id="KW-0489">Methyltransferase</keyword>
<feature type="transmembrane region" description="Helical" evidence="1">
    <location>
        <begin position="193"/>
        <end position="210"/>
    </location>
</feature>
<evidence type="ECO:0000313" key="3">
    <source>
        <dbReference type="Proteomes" id="UP000275456"/>
    </source>
</evidence>
<dbReference type="GO" id="GO:0032259">
    <property type="term" value="P:methylation"/>
    <property type="evidence" value="ECO:0007669"/>
    <property type="project" value="UniProtKB-KW"/>
</dbReference>
<feature type="transmembrane region" description="Helical" evidence="1">
    <location>
        <begin position="58"/>
        <end position="75"/>
    </location>
</feature>
<dbReference type="OrthoDB" id="2087435at2"/>
<dbReference type="RefSeq" id="WP_123697412.1">
    <property type="nucleotide sequence ID" value="NZ_RKHJ01000001.1"/>
</dbReference>
<organism evidence="2 3">
    <name type="scientific">Agrococcus jenensis</name>
    <dbReference type="NCBI Taxonomy" id="46353"/>
    <lineage>
        <taxon>Bacteria</taxon>
        <taxon>Bacillati</taxon>
        <taxon>Actinomycetota</taxon>
        <taxon>Actinomycetes</taxon>
        <taxon>Micrococcales</taxon>
        <taxon>Microbacteriaceae</taxon>
        <taxon>Agrococcus</taxon>
    </lineage>
</organism>
<keyword evidence="3" id="KW-1185">Reference proteome</keyword>
<name>A0A3N2ATX6_9MICO</name>
<keyword evidence="1" id="KW-0812">Transmembrane</keyword>
<feature type="transmembrane region" description="Helical" evidence="1">
    <location>
        <begin position="113"/>
        <end position="135"/>
    </location>
</feature>
<feature type="transmembrane region" description="Helical" evidence="1">
    <location>
        <begin position="155"/>
        <end position="181"/>
    </location>
</feature>
<sequence length="212" mass="21284">MPPIVIALSAALCAAAAASLIGRARRIAASDSPWLRPWVAGLLGAVGGASAAAVTEHWAVTAALCALAIGCALLVPVDQAVLRLPDAIVWPTTGAVLAMLLVAAGVTGEWGRLGTAVLAMLAVGAGYFVLAFISPTSLGLGDVKLSLVLGLTLGWFGWPAVLLGVLGGFLVFALAALGLLVARRTTMQAELPFGPWMILGAALGLAWVTVGG</sequence>
<feature type="transmembrane region" description="Helical" evidence="1">
    <location>
        <begin position="87"/>
        <end position="106"/>
    </location>
</feature>
<dbReference type="Proteomes" id="UP000275456">
    <property type="component" value="Unassembled WGS sequence"/>
</dbReference>
<reference evidence="2 3" key="1">
    <citation type="submission" date="2018-11" db="EMBL/GenBank/DDBJ databases">
        <title>Sequencing the genomes of 1000 actinobacteria strains.</title>
        <authorList>
            <person name="Klenk H.-P."/>
        </authorList>
    </citation>
    <scope>NUCLEOTIDE SEQUENCE [LARGE SCALE GENOMIC DNA]</scope>
    <source>
        <strain evidence="2 3">DSM 9580</strain>
    </source>
</reference>
<gene>
    <name evidence="2" type="ORF">EDD26_1803</name>
</gene>
<proteinExistence type="predicted"/>
<dbReference type="AlphaFoldDB" id="A0A3N2ATX6"/>
<keyword evidence="1" id="KW-0472">Membrane</keyword>
<protein>
    <submittedName>
        <fullName evidence="2">Leader peptidase (Prepilin peptidase)/N-methyltransferase</fullName>
    </submittedName>
</protein>
<dbReference type="GO" id="GO:0008168">
    <property type="term" value="F:methyltransferase activity"/>
    <property type="evidence" value="ECO:0007669"/>
    <property type="project" value="UniProtKB-KW"/>
</dbReference>
<keyword evidence="2" id="KW-0808">Transferase</keyword>
<dbReference type="EMBL" id="RKHJ01000001">
    <property type="protein sequence ID" value="ROR66420.1"/>
    <property type="molecule type" value="Genomic_DNA"/>
</dbReference>